<keyword evidence="4" id="KW-1185">Reference proteome</keyword>
<dbReference type="InterPro" id="IPR006048">
    <property type="entry name" value="A-amylase/branching_C"/>
</dbReference>
<evidence type="ECO:0000313" key="3">
    <source>
        <dbReference type="EMBL" id="MFC7184902.1"/>
    </source>
</evidence>
<name>A0ABW2G915_9ACTN</name>
<feature type="domain" description="Alpha-amylase/branching enzyme C-terminal all beta" evidence="2">
    <location>
        <begin position="2"/>
        <end position="77"/>
    </location>
</feature>
<protein>
    <submittedName>
        <fullName evidence="3">Alpha amylase C-terminal domain-containing protein</fullName>
    </submittedName>
</protein>
<proteinExistence type="predicted"/>
<evidence type="ECO:0000313" key="4">
    <source>
        <dbReference type="Proteomes" id="UP001596435"/>
    </source>
</evidence>
<dbReference type="EMBL" id="JBHTAJ010000127">
    <property type="protein sequence ID" value="MFC7184902.1"/>
    <property type="molecule type" value="Genomic_DNA"/>
</dbReference>
<evidence type="ECO:0000259" key="2">
    <source>
        <dbReference type="Pfam" id="PF02806"/>
    </source>
</evidence>
<dbReference type="Proteomes" id="UP001596435">
    <property type="component" value="Unassembled WGS sequence"/>
</dbReference>
<accession>A0ABW2G915</accession>
<dbReference type="Gene3D" id="2.60.40.1180">
    <property type="entry name" value="Golgi alpha-mannosidase II"/>
    <property type="match status" value="1"/>
</dbReference>
<dbReference type="RefSeq" id="WP_380233034.1">
    <property type="nucleotide sequence ID" value="NZ_JBHTAJ010000127.1"/>
</dbReference>
<dbReference type="SUPFAM" id="SSF51011">
    <property type="entry name" value="Glycosyl hydrolase domain"/>
    <property type="match status" value="1"/>
</dbReference>
<comment type="caution">
    <text evidence="3">The sequence shown here is derived from an EMBL/GenBank/DDBJ whole genome shotgun (WGS) entry which is preliminary data.</text>
</comment>
<dbReference type="InterPro" id="IPR013780">
    <property type="entry name" value="Glyco_hydro_b"/>
</dbReference>
<dbReference type="Pfam" id="PF02806">
    <property type="entry name" value="Alpha-amylase_C"/>
    <property type="match status" value="1"/>
</dbReference>
<gene>
    <name evidence="3" type="ORF">ACFQMG_35690</name>
</gene>
<feature type="non-terminal residue" evidence="3">
    <location>
        <position position="1"/>
    </location>
</feature>
<sequence>AICNFSPVVRHGHRVGLPRLAGADQLWEEALNTDAEAYGGGGISNSRPIKAEGTPHNGQPGSAEVIVPPLATLWLRPA</sequence>
<evidence type="ECO:0000256" key="1">
    <source>
        <dbReference type="SAM" id="MobiDB-lite"/>
    </source>
</evidence>
<feature type="region of interest" description="Disordered" evidence="1">
    <location>
        <begin position="38"/>
        <end position="63"/>
    </location>
</feature>
<reference evidence="4" key="1">
    <citation type="journal article" date="2019" name="Int. J. Syst. Evol. Microbiol.">
        <title>The Global Catalogue of Microorganisms (GCM) 10K type strain sequencing project: providing services to taxonomists for standard genome sequencing and annotation.</title>
        <authorList>
            <consortium name="The Broad Institute Genomics Platform"/>
            <consortium name="The Broad Institute Genome Sequencing Center for Infectious Disease"/>
            <person name="Wu L."/>
            <person name="Ma J."/>
        </authorList>
    </citation>
    <scope>NUCLEOTIDE SEQUENCE [LARGE SCALE GENOMIC DNA]</scope>
    <source>
        <strain evidence="4">CGMCC 1.12859</strain>
    </source>
</reference>
<organism evidence="3 4">
    <name type="scientific">Kitasatospora paranensis</name>
    <dbReference type="NCBI Taxonomy" id="258053"/>
    <lineage>
        <taxon>Bacteria</taxon>
        <taxon>Bacillati</taxon>
        <taxon>Actinomycetota</taxon>
        <taxon>Actinomycetes</taxon>
        <taxon>Kitasatosporales</taxon>
        <taxon>Streptomycetaceae</taxon>
        <taxon>Kitasatospora</taxon>
    </lineage>
</organism>